<dbReference type="Proteomes" id="UP001295794">
    <property type="component" value="Unassembled WGS sequence"/>
</dbReference>
<accession>A0AAD2K3Q0</accession>
<protein>
    <submittedName>
        <fullName evidence="1">Uncharacterized protein</fullName>
    </submittedName>
</protein>
<proteinExistence type="predicted"/>
<gene>
    <name evidence="1" type="ORF">MYCIT1_LOCUS26002</name>
</gene>
<comment type="caution">
    <text evidence="1">The sequence shown here is derived from an EMBL/GenBank/DDBJ whole genome shotgun (WGS) entry which is preliminary data.</text>
</comment>
<evidence type="ECO:0000313" key="1">
    <source>
        <dbReference type="EMBL" id="CAK5277163.1"/>
    </source>
</evidence>
<organism evidence="1 2">
    <name type="scientific">Mycena citricolor</name>
    <dbReference type="NCBI Taxonomy" id="2018698"/>
    <lineage>
        <taxon>Eukaryota</taxon>
        <taxon>Fungi</taxon>
        <taxon>Dikarya</taxon>
        <taxon>Basidiomycota</taxon>
        <taxon>Agaricomycotina</taxon>
        <taxon>Agaricomycetes</taxon>
        <taxon>Agaricomycetidae</taxon>
        <taxon>Agaricales</taxon>
        <taxon>Marasmiineae</taxon>
        <taxon>Mycenaceae</taxon>
        <taxon>Mycena</taxon>
    </lineage>
</organism>
<evidence type="ECO:0000313" key="2">
    <source>
        <dbReference type="Proteomes" id="UP001295794"/>
    </source>
</evidence>
<sequence>MAAAGTCVCMDCGAATETRVCWWQRCGWFTVFNEADRLSVHWETHGYIRDEEGGLHCGRTDVGQMLGERYLFGARFRLMTPDSRCFWLLAFGSSSFGSPSSGSWRRLLHAHSSSSLQGSTLCGQARRSIGSDLRAGPKIAAGGVSAILERTDKNGTAYRDTSIHFQPPSLDFRAPFAMLVPGVPVEFPAAVQPKWPPARPAPRSPRMGRFYPRITGQAGDPLRKRAVGLHCLSASFRRRIGEALLDLCQDS</sequence>
<dbReference type="EMBL" id="CAVNYO010000419">
    <property type="protein sequence ID" value="CAK5277163.1"/>
    <property type="molecule type" value="Genomic_DNA"/>
</dbReference>
<name>A0AAD2K3Q0_9AGAR</name>
<keyword evidence="2" id="KW-1185">Reference proteome</keyword>
<dbReference type="AlphaFoldDB" id="A0AAD2K3Q0"/>
<reference evidence="1" key="1">
    <citation type="submission" date="2023-11" db="EMBL/GenBank/DDBJ databases">
        <authorList>
            <person name="De Vega J J."/>
            <person name="De Vega J J."/>
        </authorList>
    </citation>
    <scope>NUCLEOTIDE SEQUENCE</scope>
</reference>